<dbReference type="AlphaFoldDB" id="A0AAN7P8I4"/>
<evidence type="ECO:0000256" key="3">
    <source>
        <dbReference type="SAM" id="MobiDB-lite"/>
    </source>
</evidence>
<dbReference type="InterPro" id="IPR012677">
    <property type="entry name" value="Nucleotide-bd_a/b_plait_sf"/>
</dbReference>
<feature type="compositionally biased region" description="Basic residues" evidence="3">
    <location>
        <begin position="154"/>
        <end position="165"/>
    </location>
</feature>
<dbReference type="InterPro" id="IPR034257">
    <property type="entry name" value="Acinus_RRM"/>
</dbReference>
<dbReference type="SUPFAM" id="SSF54928">
    <property type="entry name" value="RNA-binding domain, RBD"/>
    <property type="match status" value="1"/>
</dbReference>
<dbReference type="Pfam" id="PF16294">
    <property type="entry name" value="RSB_motif"/>
    <property type="match status" value="1"/>
</dbReference>
<comment type="caution">
    <text evidence="5">The sequence shown here is derived from an EMBL/GenBank/DDBJ whole genome shotgun (WGS) entry which is preliminary data.</text>
</comment>
<dbReference type="CDD" id="cd12432">
    <property type="entry name" value="RRM_ACINU"/>
    <property type="match status" value="1"/>
</dbReference>
<feature type="compositionally biased region" description="Polar residues" evidence="3">
    <location>
        <begin position="180"/>
        <end position="195"/>
    </location>
</feature>
<name>A0AAN7P8I4_9COLE</name>
<dbReference type="GO" id="GO:0008380">
    <property type="term" value="P:RNA splicing"/>
    <property type="evidence" value="ECO:0007669"/>
    <property type="project" value="TreeGrafter"/>
</dbReference>
<feature type="compositionally biased region" description="Acidic residues" evidence="3">
    <location>
        <begin position="138"/>
        <end position="148"/>
    </location>
</feature>
<feature type="compositionally biased region" description="Basic and acidic residues" evidence="3">
    <location>
        <begin position="847"/>
        <end position="863"/>
    </location>
</feature>
<dbReference type="GO" id="GO:0061574">
    <property type="term" value="C:ASAP complex"/>
    <property type="evidence" value="ECO:0007669"/>
    <property type="project" value="TreeGrafter"/>
</dbReference>
<feature type="compositionally biased region" description="Polar residues" evidence="3">
    <location>
        <begin position="390"/>
        <end position="399"/>
    </location>
</feature>
<feature type="compositionally biased region" description="Basic and acidic residues" evidence="3">
    <location>
        <begin position="795"/>
        <end position="810"/>
    </location>
</feature>
<feature type="compositionally biased region" description="Basic and acidic residues" evidence="3">
    <location>
        <begin position="717"/>
        <end position="781"/>
    </location>
</feature>
<dbReference type="InterPro" id="IPR035979">
    <property type="entry name" value="RBD_domain_sf"/>
</dbReference>
<dbReference type="InterPro" id="IPR000504">
    <property type="entry name" value="RRM_dom"/>
</dbReference>
<feature type="compositionally biased region" description="Basic and acidic residues" evidence="3">
    <location>
        <begin position="44"/>
        <end position="53"/>
    </location>
</feature>
<feature type="compositionally biased region" description="Basic and acidic residues" evidence="3">
    <location>
        <begin position="218"/>
        <end position="229"/>
    </location>
</feature>
<evidence type="ECO:0000313" key="6">
    <source>
        <dbReference type="Proteomes" id="UP001353858"/>
    </source>
</evidence>
<feature type="domain" description="RRM" evidence="4">
    <location>
        <begin position="615"/>
        <end position="692"/>
    </location>
</feature>
<dbReference type="GO" id="GO:0071011">
    <property type="term" value="C:precatalytic spliceosome"/>
    <property type="evidence" value="ECO:0007669"/>
    <property type="project" value="TreeGrafter"/>
</dbReference>
<feature type="compositionally biased region" description="Basic and acidic residues" evidence="3">
    <location>
        <begin position="376"/>
        <end position="389"/>
    </location>
</feature>
<proteinExistence type="predicted"/>
<dbReference type="Gene3D" id="3.30.70.330">
    <property type="match status" value="1"/>
</dbReference>
<dbReference type="PANTHER" id="PTHR46589:SF1">
    <property type="entry name" value="APOPTOTIC CHROMATIN CONDENSATION INDUCER IN THE NUCLEUS"/>
    <property type="match status" value="1"/>
</dbReference>
<organism evidence="5 6">
    <name type="scientific">Aquatica leii</name>
    <dbReference type="NCBI Taxonomy" id="1421715"/>
    <lineage>
        <taxon>Eukaryota</taxon>
        <taxon>Metazoa</taxon>
        <taxon>Ecdysozoa</taxon>
        <taxon>Arthropoda</taxon>
        <taxon>Hexapoda</taxon>
        <taxon>Insecta</taxon>
        <taxon>Pterygota</taxon>
        <taxon>Neoptera</taxon>
        <taxon>Endopterygota</taxon>
        <taxon>Coleoptera</taxon>
        <taxon>Polyphaga</taxon>
        <taxon>Elateriformia</taxon>
        <taxon>Elateroidea</taxon>
        <taxon>Lampyridae</taxon>
        <taxon>Luciolinae</taxon>
        <taxon>Aquatica</taxon>
    </lineage>
</organism>
<feature type="compositionally biased region" description="Basic and acidic residues" evidence="3">
    <location>
        <begin position="12"/>
        <end position="21"/>
    </location>
</feature>
<evidence type="ECO:0000259" key="4">
    <source>
        <dbReference type="PROSITE" id="PS50102"/>
    </source>
</evidence>
<keyword evidence="1 2" id="KW-0694">RNA-binding</keyword>
<feature type="region of interest" description="Disordered" evidence="3">
    <location>
        <begin position="697"/>
        <end position="810"/>
    </location>
</feature>
<dbReference type="PANTHER" id="PTHR46589">
    <property type="entry name" value="APOPTOTIC CHROMATIN CONDENSATION INDUCER IN THE NUCLEUS"/>
    <property type="match status" value="1"/>
</dbReference>
<evidence type="ECO:0000313" key="5">
    <source>
        <dbReference type="EMBL" id="KAK4879432.1"/>
    </source>
</evidence>
<feature type="region of interest" description="Disordered" evidence="3">
    <location>
        <begin position="1"/>
        <end position="205"/>
    </location>
</feature>
<dbReference type="PROSITE" id="PS50102">
    <property type="entry name" value="RRM"/>
    <property type="match status" value="1"/>
</dbReference>
<evidence type="ECO:0000256" key="1">
    <source>
        <dbReference type="ARBA" id="ARBA00022884"/>
    </source>
</evidence>
<protein>
    <recommendedName>
        <fullName evidence="4">RRM domain-containing protein</fullName>
    </recommendedName>
</protein>
<gene>
    <name evidence="5" type="ORF">RN001_007578</name>
</gene>
<dbReference type="InterPro" id="IPR052793">
    <property type="entry name" value="EJC-associated_protein"/>
</dbReference>
<feature type="compositionally biased region" description="Pro residues" evidence="3">
    <location>
        <begin position="703"/>
        <end position="714"/>
    </location>
</feature>
<reference evidence="6" key="1">
    <citation type="submission" date="2023-01" db="EMBL/GenBank/DDBJ databases">
        <title>Key to firefly adult light organ development and bioluminescence: homeobox transcription factors regulate luciferase expression and transportation to peroxisome.</title>
        <authorList>
            <person name="Fu X."/>
        </authorList>
    </citation>
    <scope>NUCLEOTIDE SEQUENCE [LARGE SCALE GENOMIC DNA]</scope>
</reference>
<feature type="compositionally biased region" description="Basic residues" evidence="3">
    <location>
        <begin position="22"/>
        <end position="34"/>
    </location>
</feature>
<dbReference type="GO" id="GO:0003723">
    <property type="term" value="F:RNA binding"/>
    <property type="evidence" value="ECO:0007669"/>
    <property type="project" value="UniProtKB-UniRule"/>
</dbReference>
<accession>A0AAN7P8I4</accession>
<feature type="region of interest" description="Disordered" evidence="3">
    <location>
        <begin position="376"/>
        <end position="399"/>
    </location>
</feature>
<evidence type="ECO:0000256" key="2">
    <source>
        <dbReference type="PROSITE-ProRule" id="PRU00176"/>
    </source>
</evidence>
<dbReference type="InterPro" id="IPR032552">
    <property type="entry name" value="RSB_motif"/>
</dbReference>
<feature type="region of interest" description="Disordered" evidence="3">
    <location>
        <begin position="318"/>
        <end position="351"/>
    </location>
</feature>
<feature type="region of interest" description="Disordered" evidence="3">
    <location>
        <begin position="847"/>
        <end position="874"/>
    </location>
</feature>
<dbReference type="Proteomes" id="UP001353858">
    <property type="component" value="Unassembled WGS sequence"/>
</dbReference>
<feature type="region of interest" description="Disordered" evidence="3">
    <location>
        <begin position="213"/>
        <end position="232"/>
    </location>
</feature>
<dbReference type="EMBL" id="JARPUR010000003">
    <property type="protein sequence ID" value="KAK4879432.1"/>
    <property type="molecule type" value="Genomic_DNA"/>
</dbReference>
<keyword evidence="6" id="KW-1185">Reference proteome</keyword>
<feature type="compositionally biased region" description="Acidic residues" evidence="3">
    <location>
        <begin position="334"/>
        <end position="350"/>
    </location>
</feature>
<sequence>MRRKSNRTASKTTEKPPETQRKSRRQSRRQRKSLSRSSSEESEEKPVEQKPTDDVEEVVVPVTEEPEQPIWKVTPSSTPSGEIQKLKFCLTRPLMSPEKEKPGRRRRDKSGGQTDEDSATSSEKVPRKTRHRGSSGDNFEDCDEEYDHQEDKKGKGKSKTKHKSKSEKTLQMQEVEDNSQSEISENVQVTPQSPQAPIDTRVDNESISTIESETITDETEHPEILHHNENSYNDCETETGCMEVDSQKLHEIECNTPPPILEKHDNLQKLTSNSEEFIKSFEAPHLSRADADEHPTMQSAVDVVEEVVAEVVELVAVEDATQQELPEEKSESNVAEDSEMDTLEPSTEESENVHIISTEVVGVELKTAERLDLKEETLFQTPESDHSSEATESVTHEQNITLPVDSDEVVNEGISKSMEVDENQSEDDSMSRDVTMDTASTSFKENTSFDVTQSFSPDIKQMEEVNEELQTIKDKVTNLLQTPTPATRKWGNSFVGLELMGDSLQKIDINTIKEFCPTLQFLDENEVKIDVRERKPHSQESREKRKVSIDYKSEDSDYKRLDTQISVNSSEIEETPEAVTDNSNIIAMNRKISIVDDTASKLKPPPSPAKNPISEILYITNLVRPFTLKQLKELLERTGKIKENGFWTDRIKSKCYAHYETTQESEATRNALHGVNWPIGNGKKLMIEYATEEDFEKARNPTPVAPPVTQPVPEVPKTVEKDVIHEEPKNNYKVEEESKANKERQRHRSEGHVREWDIGKENSQKSRYRNKEFDEREDRNDRHKRRRTPSPTEDFLSRKEKKKEEDIPQKLMDDLFRKTKTTPSIYWLPLTPEEIATKQQQRLLRMAEHKRRMEESSRSRGDYGRGAPYRRRYD</sequence>